<gene>
    <name evidence="5" type="ORF">K2173_006067</name>
</gene>
<evidence type="ECO:0000256" key="3">
    <source>
        <dbReference type="ARBA" id="ARBA00025428"/>
    </source>
</evidence>
<dbReference type="InterPro" id="IPR003729">
    <property type="entry name" value="Bi_nuclease_dom"/>
</dbReference>
<keyword evidence="2" id="KW-0378">Hydrolase</keyword>
<name>A0AAV8TC65_9ROSI</name>
<evidence type="ECO:0000313" key="6">
    <source>
        <dbReference type="Proteomes" id="UP001159364"/>
    </source>
</evidence>
<feature type="domain" description="BFN" evidence="4">
    <location>
        <begin position="130"/>
        <end position="265"/>
    </location>
</feature>
<dbReference type="GO" id="GO:0030891">
    <property type="term" value="C:VCB complex"/>
    <property type="evidence" value="ECO:0007669"/>
    <property type="project" value="TreeGrafter"/>
</dbReference>
<dbReference type="PANTHER" id="PTHR15160:SF1">
    <property type="entry name" value="VON HIPPEL-LINDAU DISEASE TUMOR SUPPRESSOR"/>
    <property type="match status" value="1"/>
</dbReference>
<accession>A0AAV8TC65</accession>
<protein>
    <recommendedName>
        <fullName evidence="4">BFN domain-containing protein</fullName>
    </recommendedName>
</protein>
<comment type="caution">
    <text evidence="5">The sequence shown here is derived from an EMBL/GenBank/DDBJ whole genome shotgun (WGS) entry which is preliminary data.</text>
</comment>
<organism evidence="5 6">
    <name type="scientific">Erythroxylum novogranatense</name>
    <dbReference type="NCBI Taxonomy" id="1862640"/>
    <lineage>
        <taxon>Eukaryota</taxon>
        <taxon>Viridiplantae</taxon>
        <taxon>Streptophyta</taxon>
        <taxon>Embryophyta</taxon>
        <taxon>Tracheophyta</taxon>
        <taxon>Spermatophyta</taxon>
        <taxon>Magnoliopsida</taxon>
        <taxon>eudicotyledons</taxon>
        <taxon>Gunneridae</taxon>
        <taxon>Pentapetalae</taxon>
        <taxon>rosids</taxon>
        <taxon>fabids</taxon>
        <taxon>Malpighiales</taxon>
        <taxon>Erythroxylaceae</taxon>
        <taxon>Erythroxylum</taxon>
    </lineage>
</organism>
<evidence type="ECO:0000256" key="2">
    <source>
        <dbReference type="ARBA" id="ARBA00022722"/>
    </source>
</evidence>
<evidence type="ECO:0000313" key="5">
    <source>
        <dbReference type="EMBL" id="KAJ8764327.1"/>
    </source>
</evidence>
<comment type="function">
    <text evidence="3">Bifunctional nuclease with both RNase and DNase activities. Involved in basal defense response. Participates in abscisic acid-derived callose deposition following infection by a necrotrophic pathogen.</text>
</comment>
<dbReference type="SUPFAM" id="SSF103256">
    <property type="entry name" value="Hypothetical protein TM0160"/>
    <property type="match status" value="1"/>
</dbReference>
<keyword evidence="6" id="KW-1185">Reference proteome</keyword>
<comment type="similarity">
    <text evidence="1">Belongs to the bifunctional nuclease family.</text>
</comment>
<dbReference type="PANTHER" id="PTHR15160">
    <property type="entry name" value="VON HIPPEL-LINDAU PROTEIN"/>
    <property type="match status" value="1"/>
</dbReference>
<evidence type="ECO:0000256" key="1">
    <source>
        <dbReference type="ARBA" id="ARBA00009095"/>
    </source>
</evidence>
<dbReference type="Pfam" id="PF02577">
    <property type="entry name" value="BFN_dom"/>
    <property type="match status" value="1"/>
</dbReference>
<dbReference type="GO" id="GO:0005634">
    <property type="term" value="C:nucleus"/>
    <property type="evidence" value="ECO:0007669"/>
    <property type="project" value="TreeGrafter"/>
</dbReference>
<dbReference type="Proteomes" id="UP001159364">
    <property type="component" value="Linkage Group LG05"/>
</dbReference>
<dbReference type="InterPro" id="IPR036104">
    <property type="entry name" value="BFN_sf"/>
</dbReference>
<dbReference type="GO" id="GO:0016567">
    <property type="term" value="P:protein ubiquitination"/>
    <property type="evidence" value="ECO:0007669"/>
    <property type="project" value="TreeGrafter"/>
</dbReference>
<dbReference type="Gene3D" id="3.10.690.10">
    <property type="entry name" value="Bifunctional nuclease domain"/>
    <property type="match status" value="1"/>
</dbReference>
<dbReference type="AlphaFoldDB" id="A0AAV8TC65"/>
<dbReference type="EMBL" id="JAIWQS010000005">
    <property type="protein sequence ID" value="KAJ8764327.1"/>
    <property type="molecule type" value="Genomic_DNA"/>
</dbReference>
<reference evidence="5 6" key="1">
    <citation type="submission" date="2021-09" db="EMBL/GenBank/DDBJ databases">
        <title>Genomic insights and catalytic innovation underlie evolution of tropane alkaloids biosynthesis.</title>
        <authorList>
            <person name="Wang Y.-J."/>
            <person name="Tian T."/>
            <person name="Huang J.-P."/>
            <person name="Huang S.-X."/>
        </authorList>
    </citation>
    <scope>NUCLEOTIDE SEQUENCE [LARGE SCALE GENOMIC DNA]</scope>
    <source>
        <strain evidence="5">KIB-2018</strain>
        <tissue evidence="5">Leaf</tissue>
    </source>
</reference>
<sequence length="332" mass="37638">MLGTRFQIRAVYGGYWAFTDHKDATFGLGITSGSRNVSSFRSLSVRLGLWFRRGPPNFIVISCKSSHGSSSGDRPTNAYDDHDQDYFQASLLISETVAHYRMRKQGFGEDLRWQTSGRMFPHTVQAKESRPELGIIRYDFLRRFQSPTMFLKVSCDGDFLLPILVGEFSLEKLIDAERGDDNGDCPDQYLLVKNIVETLGYEIKMMRITKKVINTYFARLYFSQPGDSDILSVDARPSDAINVANRCKAPIYINKQIVISDAIRIGYGMGRARGSKPAYDVLLDSAADGPDLLAQEIDLVRNMNLAVQEERYSDAAMWRNKIMELRKSSHDH</sequence>
<evidence type="ECO:0000259" key="4">
    <source>
        <dbReference type="PROSITE" id="PS51658"/>
    </source>
</evidence>
<dbReference type="PROSITE" id="PS51658">
    <property type="entry name" value="BFN"/>
    <property type="match status" value="1"/>
</dbReference>
<dbReference type="GO" id="GO:0004518">
    <property type="term" value="F:nuclease activity"/>
    <property type="evidence" value="ECO:0007669"/>
    <property type="project" value="UniProtKB-UniRule"/>
</dbReference>
<keyword evidence="2" id="KW-0540">Nuclease</keyword>
<proteinExistence type="inferred from homology"/>